<dbReference type="GO" id="GO:0005682">
    <property type="term" value="C:U5 snRNP"/>
    <property type="evidence" value="ECO:0007669"/>
    <property type="project" value="TreeGrafter"/>
</dbReference>
<keyword evidence="6" id="KW-0508">mRNA splicing</keyword>
<organism evidence="10 11">
    <name type="scientific">Plasmodium falciparum Vietnam Oak-Knoll</name>
    <name type="common">FVO</name>
    <dbReference type="NCBI Taxonomy" id="1036723"/>
    <lineage>
        <taxon>Eukaryota</taxon>
        <taxon>Sar</taxon>
        <taxon>Alveolata</taxon>
        <taxon>Apicomplexa</taxon>
        <taxon>Aconoidasida</taxon>
        <taxon>Haemosporida</taxon>
        <taxon>Plasmodiidae</taxon>
        <taxon>Plasmodium</taxon>
        <taxon>Plasmodium (Laverania)</taxon>
    </lineage>
</organism>
<evidence type="ECO:0000313" key="10">
    <source>
        <dbReference type="EMBL" id="ETW18633.1"/>
    </source>
</evidence>
<feature type="domain" description="Pre-mRNA processing factor 4 (PRP4)-like" evidence="9">
    <location>
        <begin position="86"/>
        <end position="136"/>
    </location>
</feature>
<keyword evidence="5" id="KW-0747">Spliceosome</keyword>
<evidence type="ECO:0000313" key="11">
    <source>
        <dbReference type="Proteomes" id="UP000030690"/>
    </source>
</evidence>
<evidence type="ECO:0000256" key="3">
    <source>
        <dbReference type="ARBA" id="ARBA00018242"/>
    </source>
</evidence>
<feature type="region of interest" description="Disordered" evidence="8">
    <location>
        <begin position="160"/>
        <end position="183"/>
    </location>
</feature>
<evidence type="ECO:0000256" key="7">
    <source>
        <dbReference type="ARBA" id="ARBA00023242"/>
    </source>
</evidence>
<accession>A0A024V6J1</accession>
<dbReference type="InterPro" id="IPR014906">
    <property type="entry name" value="PRP4-like"/>
</dbReference>
<dbReference type="OrthoDB" id="10261918at2759"/>
<dbReference type="SUPFAM" id="SSF158230">
    <property type="entry name" value="PRP4-like"/>
    <property type="match status" value="1"/>
</dbReference>
<comment type="subcellular location">
    <subcellularLocation>
        <location evidence="1">Nucleus</location>
    </subcellularLocation>
</comment>
<dbReference type="SMART" id="SM00500">
    <property type="entry name" value="SFM"/>
    <property type="match status" value="1"/>
</dbReference>
<dbReference type="InterPro" id="IPR004098">
    <property type="entry name" value="Prp18"/>
</dbReference>
<evidence type="ECO:0000256" key="6">
    <source>
        <dbReference type="ARBA" id="ARBA00023187"/>
    </source>
</evidence>
<dbReference type="GO" id="GO:0000350">
    <property type="term" value="P:generation of catalytic spliceosome for second transesterification step"/>
    <property type="evidence" value="ECO:0007669"/>
    <property type="project" value="TreeGrafter"/>
</dbReference>
<keyword evidence="7" id="KW-0539">Nucleus</keyword>
<dbReference type="InterPro" id="IPR036285">
    <property type="entry name" value="PRP4-like_sf"/>
</dbReference>
<evidence type="ECO:0000256" key="2">
    <source>
        <dbReference type="ARBA" id="ARBA00008137"/>
    </source>
</evidence>
<dbReference type="AlphaFoldDB" id="A0A024V6J1"/>
<dbReference type="SMR" id="A0A024V6J1"/>
<dbReference type="PANTHER" id="PTHR13007">
    <property type="entry name" value="PRE-MRNA SPLICING FACTOR-RELATED"/>
    <property type="match status" value="1"/>
</dbReference>
<reference evidence="10 11" key="2">
    <citation type="submission" date="2013-02" db="EMBL/GenBank/DDBJ databases">
        <title>The Genome Sequence of Plasmodium falciparum Vietnam Oak-Knoll (FVO).</title>
        <authorList>
            <consortium name="The Broad Institute Genome Sequencing Platform"/>
            <consortium name="The Broad Institute Genome Sequencing Center for Infectious Disease"/>
            <person name="Neafsey D."/>
            <person name="Cheeseman I."/>
            <person name="Volkman S."/>
            <person name="Adams J."/>
            <person name="Walker B."/>
            <person name="Young S.K."/>
            <person name="Zeng Q."/>
            <person name="Gargeya S."/>
            <person name="Fitzgerald M."/>
            <person name="Haas B."/>
            <person name="Abouelleil A."/>
            <person name="Alvarado L."/>
            <person name="Arachchi H.M."/>
            <person name="Berlin A.M."/>
            <person name="Chapman S.B."/>
            <person name="Dewar J."/>
            <person name="Goldberg J."/>
            <person name="Griggs A."/>
            <person name="Gujja S."/>
            <person name="Hansen M."/>
            <person name="Howarth C."/>
            <person name="Imamovic A."/>
            <person name="Larimer J."/>
            <person name="McCowan C."/>
            <person name="Murphy C."/>
            <person name="Neiman D."/>
            <person name="Pearson M."/>
            <person name="Priest M."/>
            <person name="Roberts A."/>
            <person name="Saif S."/>
            <person name="Shea T."/>
            <person name="Sisk P."/>
            <person name="Sykes S."/>
            <person name="Wortman J."/>
            <person name="Nusbaum C."/>
            <person name="Birren B."/>
        </authorList>
    </citation>
    <scope>NUCLEOTIDE SEQUENCE [LARGE SCALE GENOMIC DNA]</scope>
    <source>
        <strain evidence="11">Vietnam Oak-Knoll (FVO)</strain>
    </source>
</reference>
<dbReference type="InterPro" id="IPR039979">
    <property type="entry name" value="PRPF18"/>
</dbReference>
<evidence type="ECO:0000256" key="5">
    <source>
        <dbReference type="ARBA" id="ARBA00022728"/>
    </source>
</evidence>
<keyword evidence="4" id="KW-0507">mRNA processing</keyword>
<sequence>MDSLDSFIKKKKEEIKEIKGNKRWFKQADLENQKNKEINNFYEKELKKKKIEEYERLKKLNDTLDEKHKKNNADVENEETNIEITLSNKQIIMLLRQLKEPIRLFGETDLQRYNRLKELKMNKNELKINEQNIFGDVLRGRLKEDSLDLIEDNIEDEIEKGSDKKDKNNSNVSISEKENNEKGKKIDKEKIIHEWIKRTMKEWNEEIENIVDSKKKIKQATYLQTHKDLKPLEKKLKQKTLESDILDKIYNIVSCCQEKNFKAAHDAYMLLAIGNAAWPMGVTMVGIHERAGRSKIYASEVAHILNDETTRKYIQMIKRLLSFCQRKYCTNPSEAVNLSTIHI</sequence>
<evidence type="ECO:0000256" key="1">
    <source>
        <dbReference type="ARBA" id="ARBA00004123"/>
    </source>
</evidence>
<dbReference type="GO" id="GO:0071021">
    <property type="term" value="C:U2-type post-spliceosomal complex"/>
    <property type="evidence" value="ECO:0007669"/>
    <property type="project" value="TreeGrafter"/>
</dbReference>
<dbReference type="Proteomes" id="UP000030690">
    <property type="component" value="Unassembled WGS sequence"/>
</dbReference>
<dbReference type="EMBL" id="KI925078">
    <property type="protein sequence ID" value="ETW18633.1"/>
    <property type="molecule type" value="Genomic_DNA"/>
</dbReference>
<proteinExistence type="inferred from homology"/>
<protein>
    <recommendedName>
        <fullName evidence="3">Pre-mRNA-splicing factor 18</fullName>
    </recommendedName>
</protein>
<evidence type="ECO:0000256" key="4">
    <source>
        <dbReference type="ARBA" id="ARBA00022664"/>
    </source>
</evidence>
<dbReference type="SUPFAM" id="SSF47938">
    <property type="entry name" value="Functional domain of the splicing factor Prp18"/>
    <property type="match status" value="1"/>
</dbReference>
<comment type="similarity">
    <text evidence="2">Belongs to the PRP18 family.</text>
</comment>
<name>A0A024V6J1_PLAFA</name>
<dbReference type="FunFam" id="1.20.940.10:FF:000004">
    <property type="entry name" value="Pre-mRNA-splicing factor 18"/>
    <property type="match status" value="1"/>
</dbReference>
<dbReference type="PANTHER" id="PTHR13007:SF19">
    <property type="entry name" value="PRE-MRNA-SPLICING FACTOR 18"/>
    <property type="match status" value="1"/>
</dbReference>
<dbReference type="Pfam" id="PF08799">
    <property type="entry name" value="PRP4"/>
    <property type="match status" value="1"/>
</dbReference>
<dbReference type="GO" id="GO:0046540">
    <property type="term" value="C:U4/U6 x U5 tri-snRNP complex"/>
    <property type="evidence" value="ECO:0007669"/>
    <property type="project" value="TreeGrafter"/>
</dbReference>
<evidence type="ECO:0000256" key="8">
    <source>
        <dbReference type="SAM" id="MobiDB-lite"/>
    </source>
</evidence>
<dbReference type="Gene3D" id="1.20.940.10">
    <property type="entry name" value="Functional domain of the splicing factor Prp18"/>
    <property type="match status" value="1"/>
</dbReference>
<dbReference type="Pfam" id="PF02840">
    <property type="entry name" value="Prp18"/>
    <property type="match status" value="1"/>
</dbReference>
<dbReference type="Gene3D" id="4.10.280.110">
    <property type="entry name" value="Pre-mRNA processing factor 4 domain"/>
    <property type="match status" value="1"/>
</dbReference>
<gene>
    <name evidence="10" type="ORF">PFFVO_02529</name>
</gene>
<evidence type="ECO:0000259" key="9">
    <source>
        <dbReference type="SMART" id="SM00500"/>
    </source>
</evidence>
<reference evidence="10 11" key="1">
    <citation type="submission" date="2013-02" db="EMBL/GenBank/DDBJ databases">
        <title>The Genome Annotation of Plasmodium falciparum Vietnam Oak-Knoll (FVO).</title>
        <authorList>
            <consortium name="The Broad Institute Genome Sequencing Platform"/>
            <consortium name="The Broad Institute Genome Sequencing Center for Infectious Disease"/>
            <person name="Neafsey D."/>
            <person name="Hoffman S."/>
            <person name="Volkman S."/>
            <person name="Rosenthal P."/>
            <person name="Walker B."/>
            <person name="Young S.K."/>
            <person name="Zeng Q."/>
            <person name="Gargeya S."/>
            <person name="Fitzgerald M."/>
            <person name="Haas B."/>
            <person name="Abouelleil A."/>
            <person name="Allen A.W."/>
            <person name="Alvarado L."/>
            <person name="Arachchi H.M."/>
            <person name="Berlin A.M."/>
            <person name="Chapman S.B."/>
            <person name="Gainer-Dewar J."/>
            <person name="Goldberg J."/>
            <person name="Griggs A."/>
            <person name="Gujja S."/>
            <person name="Hansen M."/>
            <person name="Howarth C."/>
            <person name="Imamovic A."/>
            <person name="Ireland A."/>
            <person name="Larimer J."/>
            <person name="McCowan C."/>
            <person name="Murphy C."/>
            <person name="Pearson M."/>
            <person name="Poon T.W."/>
            <person name="Priest M."/>
            <person name="Roberts A."/>
            <person name="Saif S."/>
            <person name="Shea T."/>
            <person name="Sisk P."/>
            <person name="Sykes S."/>
            <person name="Wortman J."/>
            <person name="Nusbaum C."/>
            <person name="Birren B."/>
        </authorList>
    </citation>
    <scope>NUCLEOTIDE SEQUENCE [LARGE SCALE GENOMIC DNA]</scope>
    <source>
        <strain evidence="11">Vietnam Oak-Knoll (FVO)</strain>
    </source>
</reference>